<comment type="cofactor">
    <cofactor evidence="2">
        <name>Mg(2+)</name>
        <dbReference type="ChEBI" id="CHEBI:18420"/>
    </cofactor>
</comment>
<comment type="pathway">
    <text evidence="3">Nucleotide-sugar biosynthesis; UDP-N-acetyl-alpha-D-glucosamine biosynthesis; N-acetyl-alpha-D-glucosamine 1-phosphate from alpha-D-glucosamine 6-phosphate (route I): step 2/2.</text>
</comment>
<evidence type="ECO:0000259" key="11">
    <source>
        <dbReference type="Pfam" id="PF02878"/>
    </source>
</evidence>
<protein>
    <recommendedName>
        <fullName evidence="5">phosphoacetylglucosamine mutase</fullName>
        <ecNumber evidence="5">5.4.2.3</ecNumber>
    </recommendedName>
    <alternativeName>
        <fullName evidence="10">Acetylglucosamine phosphomutase</fullName>
    </alternativeName>
    <alternativeName>
        <fullName evidence="9">N-acetylglucosamine-phosphate mutase</fullName>
    </alternativeName>
</protein>
<dbReference type="GO" id="GO:0000287">
    <property type="term" value="F:magnesium ion binding"/>
    <property type="evidence" value="ECO:0007669"/>
    <property type="project" value="InterPro"/>
</dbReference>
<dbReference type="FunFam" id="3.40.120.10:FF:000013">
    <property type="entry name" value="Phosphoacetylglucosamine mutase"/>
    <property type="match status" value="1"/>
</dbReference>
<accession>C9SMB0</accession>
<dbReference type="InterPro" id="IPR016055">
    <property type="entry name" value="A-D-PHexomutase_a/b/a-I/II/III"/>
</dbReference>
<comment type="catalytic activity">
    <reaction evidence="1">
        <text>N-acetyl-alpha-D-glucosamine 1-phosphate = N-acetyl-D-glucosamine 6-phosphate</text>
        <dbReference type="Rhea" id="RHEA:23804"/>
        <dbReference type="ChEBI" id="CHEBI:57513"/>
        <dbReference type="ChEBI" id="CHEBI:57776"/>
        <dbReference type="EC" id="5.4.2.3"/>
    </reaction>
</comment>
<evidence type="ECO:0000256" key="7">
    <source>
        <dbReference type="ARBA" id="ARBA00022842"/>
    </source>
</evidence>
<evidence type="ECO:0000313" key="13">
    <source>
        <dbReference type="Proteomes" id="UP000008698"/>
    </source>
</evidence>
<dbReference type="PANTHER" id="PTHR45955:SF1">
    <property type="entry name" value="PHOSPHOACETYLGLUCOSAMINE MUTASE"/>
    <property type="match status" value="1"/>
</dbReference>
<proteinExistence type="inferred from homology"/>
<dbReference type="GO" id="GO:0006048">
    <property type="term" value="P:UDP-N-acetylglucosamine biosynthetic process"/>
    <property type="evidence" value="ECO:0007669"/>
    <property type="project" value="TreeGrafter"/>
</dbReference>
<dbReference type="EMBL" id="DS985220">
    <property type="protein sequence ID" value="EEY19925.1"/>
    <property type="molecule type" value="Genomic_DNA"/>
</dbReference>
<keyword evidence="8" id="KW-0413">Isomerase</keyword>
<organism evidence="13">
    <name type="scientific">Verticillium alfalfae (strain VaMs.102 / ATCC MYA-4576 / FGSC 10136)</name>
    <name type="common">Verticillium wilt of alfalfa</name>
    <name type="synonym">Verticillium albo-atrum</name>
    <dbReference type="NCBI Taxonomy" id="526221"/>
    <lineage>
        <taxon>Eukaryota</taxon>
        <taxon>Fungi</taxon>
        <taxon>Dikarya</taxon>
        <taxon>Ascomycota</taxon>
        <taxon>Pezizomycotina</taxon>
        <taxon>Sordariomycetes</taxon>
        <taxon>Hypocreomycetidae</taxon>
        <taxon>Glomerellales</taxon>
        <taxon>Plectosphaerellaceae</taxon>
        <taxon>Verticillium</taxon>
    </lineage>
</organism>
<feature type="domain" description="Alpha-D-phosphohexomutase alpha/beta/alpha" evidence="11">
    <location>
        <begin position="50"/>
        <end position="98"/>
    </location>
</feature>
<evidence type="ECO:0000256" key="4">
    <source>
        <dbReference type="ARBA" id="ARBA00010231"/>
    </source>
</evidence>
<evidence type="ECO:0000256" key="5">
    <source>
        <dbReference type="ARBA" id="ARBA00012731"/>
    </source>
</evidence>
<comment type="similarity">
    <text evidence="4">Belongs to the phosphohexose mutase family.</text>
</comment>
<gene>
    <name evidence="12" type="ORF">VDBG_06034</name>
</gene>
<dbReference type="GO" id="GO:0004610">
    <property type="term" value="F:phosphoacetylglucosamine mutase activity"/>
    <property type="evidence" value="ECO:0007669"/>
    <property type="project" value="UniProtKB-EC"/>
</dbReference>
<evidence type="ECO:0000256" key="2">
    <source>
        <dbReference type="ARBA" id="ARBA00001946"/>
    </source>
</evidence>
<sequence>MDAKFLAASQKHPIVEGHTFKYGTAGFRMNSDLLDGVTFRVGLLAGLRSRKLGATIGVMVTASHNPAEDNGVKVVDPQGDMLEQDWEAHATQLVNSKSHEALLETYKELAAKLKIDLSATGRVVFGRDTRPSGHKLAIALADSLDATDIQSVDSVALTFAVVEIARENKSRWFKVHVGHDSQGRLGAR</sequence>
<dbReference type="SUPFAM" id="SSF53738">
    <property type="entry name" value="Phosphoglucomutase, first 3 domains"/>
    <property type="match status" value="1"/>
</dbReference>
<dbReference type="InterPro" id="IPR016066">
    <property type="entry name" value="A-D-PHexomutase_CS"/>
</dbReference>
<keyword evidence="13" id="KW-1185">Reference proteome</keyword>
<dbReference type="Gene3D" id="3.40.120.10">
    <property type="entry name" value="Alpha-D-Glucose-1,6-Bisphosphate, subunit A, domain 3"/>
    <property type="match status" value="1"/>
</dbReference>
<dbReference type="HOGENOM" id="CLU_1442106_0_0_1"/>
<dbReference type="GeneID" id="9534692"/>
<dbReference type="Pfam" id="PF02878">
    <property type="entry name" value="PGM_PMM_I"/>
    <property type="match status" value="1"/>
</dbReference>
<dbReference type="PROSITE" id="PS00710">
    <property type="entry name" value="PGM_PMM"/>
    <property type="match status" value="1"/>
</dbReference>
<evidence type="ECO:0000256" key="10">
    <source>
        <dbReference type="ARBA" id="ARBA00032065"/>
    </source>
</evidence>
<dbReference type="PANTHER" id="PTHR45955">
    <property type="entry name" value="PHOSPHOACETYLGLUCOSAMINE MUTASE"/>
    <property type="match status" value="1"/>
</dbReference>
<dbReference type="InterPro" id="IPR005844">
    <property type="entry name" value="A-D-PHexomutase_a/b/a-I"/>
</dbReference>
<dbReference type="KEGG" id="val:VDBG_06034"/>
<evidence type="ECO:0000256" key="6">
    <source>
        <dbReference type="ARBA" id="ARBA00022723"/>
    </source>
</evidence>
<dbReference type="STRING" id="526221.C9SMB0"/>
<evidence type="ECO:0000256" key="1">
    <source>
        <dbReference type="ARBA" id="ARBA00000558"/>
    </source>
</evidence>
<name>C9SMB0_VERA1</name>
<evidence type="ECO:0000256" key="8">
    <source>
        <dbReference type="ARBA" id="ARBA00023235"/>
    </source>
</evidence>
<dbReference type="OMA" id="TESNTRC"/>
<dbReference type="EC" id="5.4.2.3" evidence="5"/>
<keyword evidence="7" id="KW-0460">Magnesium</keyword>
<keyword evidence="6" id="KW-0479">Metal-binding</keyword>
<reference evidence="13" key="1">
    <citation type="journal article" date="2011" name="PLoS Pathog.">
        <title>Comparative genomics yields insights into niche adaptation of plant vascular wilt pathogens.</title>
        <authorList>
            <person name="Klosterman S.J."/>
            <person name="Subbarao K.V."/>
            <person name="Kang S."/>
            <person name="Veronese P."/>
            <person name="Gold S.E."/>
            <person name="Thomma B.P.H.J."/>
            <person name="Chen Z."/>
            <person name="Henrissat B."/>
            <person name="Lee Y.-H."/>
            <person name="Park J."/>
            <person name="Garcia-Pedrajas M.D."/>
            <person name="Barbara D.J."/>
            <person name="Anchieta A."/>
            <person name="de Jonge R."/>
            <person name="Santhanam P."/>
            <person name="Maruthachalam K."/>
            <person name="Atallah Z."/>
            <person name="Amyotte S.G."/>
            <person name="Paz Z."/>
            <person name="Inderbitzin P."/>
            <person name="Hayes R.J."/>
            <person name="Heiman D.I."/>
            <person name="Young S."/>
            <person name="Zeng Q."/>
            <person name="Engels R."/>
            <person name="Galagan J."/>
            <person name="Cuomo C.A."/>
            <person name="Dobinson K.F."/>
            <person name="Ma L.-J."/>
        </authorList>
    </citation>
    <scope>NUCLEOTIDE SEQUENCE [LARGE SCALE GENOMIC DNA]</scope>
    <source>
        <strain evidence="13">VaMs.102 / ATCC MYA-4576 / FGSC 10136</strain>
    </source>
</reference>
<evidence type="ECO:0000313" key="12">
    <source>
        <dbReference type="EMBL" id="EEY19925.1"/>
    </source>
</evidence>
<dbReference type="RefSeq" id="XP_003003592.1">
    <property type="nucleotide sequence ID" value="XM_003003546.1"/>
</dbReference>
<evidence type="ECO:0000256" key="3">
    <source>
        <dbReference type="ARBA" id="ARBA00004865"/>
    </source>
</evidence>
<dbReference type="OrthoDB" id="1928at2759"/>
<evidence type="ECO:0000256" key="9">
    <source>
        <dbReference type="ARBA" id="ARBA00031926"/>
    </source>
</evidence>
<dbReference type="GO" id="GO:0005975">
    <property type="term" value="P:carbohydrate metabolic process"/>
    <property type="evidence" value="ECO:0007669"/>
    <property type="project" value="InterPro"/>
</dbReference>
<dbReference type="Proteomes" id="UP000008698">
    <property type="component" value="Unassembled WGS sequence"/>
</dbReference>
<dbReference type="eggNOG" id="KOG2537">
    <property type="taxonomic scope" value="Eukaryota"/>
</dbReference>
<dbReference type="AlphaFoldDB" id="C9SMB0"/>